<dbReference type="InterPro" id="IPR029787">
    <property type="entry name" value="Nucleotide_cyclase"/>
</dbReference>
<dbReference type="InterPro" id="IPR051677">
    <property type="entry name" value="AfsR-DnrI-RedD_regulator"/>
</dbReference>
<keyword evidence="10" id="KW-1185">Reference proteome</keyword>
<feature type="compositionally biased region" description="Low complexity" evidence="7">
    <location>
        <begin position="398"/>
        <end position="418"/>
    </location>
</feature>
<feature type="region of interest" description="Disordered" evidence="7">
    <location>
        <begin position="255"/>
        <end position="287"/>
    </location>
</feature>
<evidence type="ECO:0000313" key="9">
    <source>
        <dbReference type="EMBL" id="MBB5814413.1"/>
    </source>
</evidence>
<evidence type="ECO:0000256" key="3">
    <source>
        <dbReference type="ARBA" id="ARBA00023015"/>
    </source>
</evidence>
<dbReference type="RefSeq" id="WP_184850879.1">
    <property type="nucleotide sequence ID" value="NZ_BAABFE010000003.1"/>
</dbReference>
<evidence type="ECO:0000256" key="2">
    <source>
        <dbReference type="ARBA" id="ARBA00023012"/>
    </source>
</evidence>
<reference evidence="9 10" key="1">
    <citation type="submission" date="2020-08" db="EMBL/GenBank/DDBJ databases">
        <title>Sequencing the genomes of 1000 actinobacteria strains.</title>
        <authorList>
            <person name="Klenk H.-P."/>
        </authorList>
    </citation>
    <scope>NUCLEOTIDE SEQUENCE [LARGE SCALE GENOMIC DNA]</scope>
    <source>
        <strain evidence="9 10">DSM 40129</strain>
    </source>
</reference>
<dbReference type="FunFam" id="1.25.40.10:FF:000222">
    <property type="entry name" value="SARP family transcriptional regulator"/>
    <property type="match status" value="1"/>
</dbReference>
<keyword evidence="4 6" id="KW-0238">DNA-binding</keyword>
<dbReference type="GO" id="GO:0003677">
    <property type="term" value="F:DNA binding"/>
    <property type="evidence" value="ECO:0007669"/>
    <property type="project" value="UniProtKB-UniRule"/>
</dbReference>
<proteinExistence type="inferred from homology"/>
<dbReference type="Gene3D" id="3.30.70.1230">
    <property type="entry name" value="Nucleotide cyclase"/>
    <property type="match status" value="1"/>
</dbReference>
<keyword evidence="2" id="KW-0902">Two-component regulatory system</keyword>
<dbReference type="InterPro" id="IPR005158">
    <property type="entry name" value="BTAD"/>
</dbReference>
<dbReference type="Pfam" id="PF13191">
    <property type="entry name" value="AAA_16"/>
    <property type="match status" value="1"/>
</dbReference>
<keyword evidence="5" id="KW-0804">Transcription</keyword>
<accession>A0AA89Q5Z7</accession>
<dbReference type="Proteomes" id="UP000579531">
    <property type="component" value="Unassembled WGS sequence"/>
</dbReference>
<dbReference type="SMART" id="SM01043">
    <property type="entry name" value="BTAD"/>
    <property type="match status" value="1"/>
</dbReference>
<feature type="compositionally biased region" description="Low complexity" evidence="7">
    <location>
        <begin position="312"/>
        <end position="330"/>
    </location>
</feature>
<dbReference type="InterPro" id="IPR036388">
    <property type="entry name" value="WH-like_DNA-bd_sf"/>
</dbReference>
<evidence type="ECO:0000313" key="10">
    <source>
        <dbReference type="Proteomes" id="UP000579531"/>
    </source>
</evidence>
<dbReference type="SUPFAM" id="SSF55073">
    <property type="entry name" value="Nucleotide cyclase"/>
    <property type="match status" value="1"/>
</dbReference>
<evidence type="ECO:0000256" key="5">
    <source>
        <dbReference type="ARBA" id="ARBA00023163"/>
    </source>
</evidence>
<dbReference type="Gene3D" id="1.10.10.10">
    <property type="entry name" value="Winged helix-like DNA-binding domain superfamily/Winged helix DNA-binding domain"/>
    <property type="match status" value="1"/>
</dbReference>
<dbReference type="AlphaFoldDB" id="A0AA89Q5Z7"/>
<dbReference type="SUPFAM" id="SSF48452">
    <property type="entry name" value="TPR-like"/>
    <property type="match status" value="1"/>
</dbReference>
<dbReference type="CDD" id="cd15831">
    <property type="entry name" value="BTAD"/>
    <property type="match status" value="1"/>
</dbReference>
<evidence type="ECO:0000256" key="1">
    <source>
        <dbReference type="ARBA" id="ARBA00005820"/>
    </source>
</evidence>
<feature type="region of interest" description="Disordered" evidence="7">
    <location>
        <begin position="299"/>
        <end position="446"/>
    </location>
</feature>
<keyword evidence="3" id="KW-0805">Transcription regulation</keyword>
<dbReference type="SMART" id="SM00862">
    <property type="entry name" value="Trans_reg_C"/>
    <property type="match status" value="1"/>
</dbReference>
<dbReference type="Pfam" id="PF00486">
    <property type="entry name" value="Trans_reg_C"/>
    <property type="match status" value="1"/>
</dbReference>
<gene>
    <name evidence="9" type="ORF">HNR72_005441</name>
</gene>
<dbReference type="GO" id="GO:0000160">
    <property type="term" value="P:phosphorelay signal transduction system"/>
    <property type="evidence" value="ECO:0007669"/>
    <property type="project" value="UniProtKB-KW"/>
</dbReference>
<dbReference type="InterPro" id="IPR016032">
    <property type="entry name" value="Sig_transdc_resp-reg_C-effctor"/>
</dbReference>
<dbReference type="GeneID" id="93841870"/>
<sequence length="875" mass="91942">MQFRLLGPLEVEPAGGPPGSLVDLGGHRQRAVLAYLLLHANQVVSTSQMLSALWADDNAPMTARKILQNAVWKLRGVLSRPPRTEQSPELLTRAPGYLLRVPQQRVDLLDYRQRVTTGRAALAAGEVERARRSLGAALALWRGPVLSDLVEEGVCWPELTALQNRRLDVMEDHFEAALACGRHQLVLPDLESLVAAEPLRERASGQLMVALYRCGRQAEALAVFGRVRTALVEGLGLEPGRELHRLQQAILTQDPSLEAPRTAGDQEPANLSPAPRPAPSPPLPAAALAAAASAAAASVAASEPGPGPGPTAPATASTRPAAPAVPTVRTGSDAHTTPTAPTQQGARTTPTAPTPQGARIEPGERAAPSAAGDPGTPIASPPAAEPGTPITPAAPTDPGAQAEPGAPTAPAARAMRAACSDPPARGGPAGPVTPAAKVSSPGSRESRTASVVIFRFGLGAELGRVLAEDRDRVVDALTQIAREKTELHGGRVTAVLGSTVLSVFAEGTDPADSAERAVRTAAAVRDSLSVPTGTLAPPQAAVRGLTVHAAVASGEALLPRTPADDPPPLWSGGRLVDTCRTMLAHVQAGEIHVCEETHRQVERVATFRRACASALAPWELHALHDDVTDLAWAPPGGGAHVGELELMQHTLMHSRQRSTAHLITLIEGSGRARTRLLMEFQRRVEESHGGPVRVLAGTVPAPHTASALSVPAEILAAYCGIDPSTPEPYALARLRATLHRFGGDAAAGADLYAPLARLLSPRRAAHEREQPGEMLRAWGAFLARAAREQPLVLIWDDLQHADDALLDMVERLTQTHAGLPLLIVVGADSRLPDRRPGWATAHPRTVTLSLSPETGDALDRLLESLLPPVRESEVA</sequence>
<evidence type="ECO:0000259" key="8">
    <source>
        <dbReference type="PROSITE" id="PS51755"/>
    </source>
</evidence>
<protein>
    <submittedName>
        <fullName evidence="9">DNA-binding SARP family transcriptional activator</fullName>
    </submittedName>
</protein>
<dbReference type="GO" id="GO:0006355">
    <property type="term" value="P:regulation of DNA-templated transcription"/>
    <property type="evidence" value="ECO:0007669"/>
    <property type="project" value="InterPro"/>
</dbReference>
<dbReference type="InterPro" id="IPR001867">
    <property type="entry name" value="OmpR/PhoB-type_DNA-bd"/>
</dbReference>
<dbReference type="EMBL" id="JACHLX010000001">
    <property type="protein sequence ID" value="MBB5814413.1"/>
    <property type="molecule type" value="Genomic_DNA"/>
</dbReference>
<evidence type="ECO:0000256" key="6">
    <source>
        <dbReference type="PROSITE-ProRule" id="PRU01091"/>
    </source>
</evidence>
<name>A0AA89Q5Z7_STRCU</name>
<dbReference type="Pfam" id="PF03704">
    <property type="entry name" value="BTAD"/>
    <property type="match status" value="1"/>
</dbReference>
<dbReference type="InterPro" id="IPR041664">
    <property type="entry name" value="AAA_16"/>
</dbReference>
<feature type="DNA-binding region" description="OmpR/PhoB-type" evidence="6">
    <location>
        <begin position="1"/>
        <end position="101"/>
    </location>
</feature>
<comment type="similarity">
    <text evidence="1">Belongs to the AfsR/DnrI/RedD regulatory family.</text>
</comment>
<dbReference type="PANTHER" id="PTHR35807">
    <property type="entry name" value="TRANSCRIPTIONAL REGULATOR REDD-RELATED"/>
    <property type="match status" value="1"/>
</dbReference>
<feature type="compositionally biased region" description="Polar residues" evidence="7">
    <location>
        <begin position="333"/>
        <end position="351"/>
    </location>
</feature>
<organism evidence="9 10">
    <name type="scientific">Streptomyces collinus</name>
    <dbReference type="NCBI Taxonomy" id="42684"/>
    <lineage>
        <taxon>Bacteria</taxon>
        <taxon>Bacillati</taxon>
        <taxon>Actinomycetota</taxon>
        <taxon>Actinomycetes</taxon>
        <taxon>Kitasatosporales</taxon>
        <taxon>Streptomycetaceae</taxon>
        <taxon>Streptomyces</taxon>
    </lineage>
</organism>
<evidence type="ECO:0000256" key="7">
    <source>
        <dbReference type="SAM" id="MobiDB-lite"/>
    </source>
</evidence>
<feature type="domain" description="OmpR/PhoB-type" evidence="8">
    <location>
        <begin position="1"/>
        <end position="101"/>
    </location>
</feature>
<evidence type="ECO:0000256" key="4">
    <source>
        <dbReference type="ARBA" id="ARBA00023125"/>
    </source>
</evidence>
<dbReference type="PANTHER" id="PTHR35807:SF1">
    <property type="entry name" value="TRANSCRIPTIONAL REGULATOR REDD"/>
    <property type="match status" value="1"/>
</dbReference>
<feature type="compositionally biased region" description="Pro residues" evidence="7">
    <location>
        <begin position="274"/>
        <end position="284"/>
    </location>
</feature>
<dbReference type="SUPFAM" id="SSF46894">
    <property type="entry name" value="C-terminal effector domain of the bipartite response regulators"/>
    <property type="match status" value="1"/>
</dbReference>
<comment type="caution">
    <text evidence="9">The sequence shown here is derived from an EMBL/GenBank/DDBJ whole genome shotgun (WGS) entry which is preliminary data.</text>
</comment>
<dbReference type="Gene3D" id="1.25.40.10">
    <property type="entry name" value="Tetratricopeptide repeat domain"/>
    <property type="match status" value="1"/>
</dbReference>
<dbReference type="InterPro" id="IPR011990">
    <property type="entry name" value="TPR-like_helical_dom_sf"/>
</dbReference>
<dbReference type="PROSITE" id="PS51755">
    <property type="entry name" value="OMPR_PHOB"/>
    <property type="match status" value="1"/>
</dbReference>